<sequence length="204" mass="22269">MGHLEKRFGSDMKVEPGECKVAASKKDAVTCTINTEIGTVLVVMRKNVRWGGRFQLGDDQLEHSLILSLKSLQSLDNDHNYADRQVDNGNISSQYDAEISFASFSSHASTTPIASATDETADGAVKEKESDSYDSHPMKQPYGVPCMVEIFHFLCTLLDVVENVGMNPGSNNLAFDEDVPLFALGLINSVVKLVDLHLAGILSY</sequence>
<feature type="compositionally biased region" description="Basic and acidic residues" evidence="1">
    <location>
        <begin position="124"/>
        <end position="136"/>
    </location>
</feature>
<evidence type="ECO:0000313" key="2">
    <source>
        <dbReference type="EMBL" id="GMH10380.1"/>
    </source>
</evidence>
<dbReference type="Proteomes" id="UP001279734">
    <property type="component" value="Unassembled WGS sequence"/>
</dbReference>
<proteinExistence type="predicted"/>
<reference evidence="2" key="1">
    <citation type="submission" date="2023-05" db="EMBL/GenBank/DDBJ databases">
        <title>Nepenthes gracilis genome sequencing.</title>
        <authorList>
            <person name="Fukushima K."/>
        </authorList>
    </citation>
    <scope>NUCLEOTIDE SEQUENCE</scope>
    <source>
        <strain evidence="2">SING2019-196</strain>
    </source>
</reference>
<dbReference type="EMBL" id="BSYO01000010">
    <property type="protein sequence ID" value="GMH10380.1"/>
    <property type="molecule type" value="Genomic_DNA"/>
</dbReference>
<dbReference type="AlphaFoldDB" id="A0AAD3XN60"/>
<evidence type="ECO:0000256" key="1">
    <source>
        <dbReference type="SAM" id="MobiDB-lite"/>
    </source>
</evidence>
<feature type="region of interest" description="Disordered" evidence="1">
    <location>
        <begin position="112"/>
        <end position="136"/>
    </location>
</feature>
<organism evidence="2 3">
    <name type="scientific">Nepenthes gracilis</name>
    <name type="common">Slender pitcher plant</name>
    <dbReference type="NCBI Taxonomy" id="150966"/>
    <lineage>
        <taxon>Eukaryota</taxon>
        <taxon>Viridiplantae</taxon>
        <taxon>Streptophyta</taxon>
        <taxon>Embryophyta</taxon>
        <taxon>Tracheophyta</taxon>
        <taxon>Spermatophyta</taxon>
        <taxon>Magnoliopsida</taxon>
        <taxon>eudicotyledons</taxon>
        <taxon>Gunneridae</taxon>
        <taxon>Pentapetalae</taxon>
        <taxon>Caryophyllales</taxon>
        <taxon>Nepenthaceae</taxon>
        <taxon>Nepenthes</taxon>
    </lineage>
</organism>
<comment type="caution">
    <text evidence="2">The sequence shown here is derived from an EMBL/GenBank/DDBJ whole genome shotgun (WGS) entry which is preliminary data.</text>
</comment>
<evidence type="ECO:0000313" key="3">
    <source>
        <dbReference type="Proteomes" id="UP001279734"/>
    </source>
</evidence>
<name>A0AAD3XN60_NEPGR</name>
<protein>
    <submittedName>
        <fullName evidence="2">Uncharacterized protein</fullName>
    </submittedName>
</protein>
<keyword evidence="3" id="KW-1185">Reference proteome</keyword>
<gene>
    <name evidence="2" type="ORF">Nepgr_012221</name>
</gene>
<accession>A0AAD3XN60</accession>